<proteinExistence type="predicted"/>
<accession>A0A2P5A858</accession>
<name>A0A2P5A858_PARAD</name>
<dbReference type="EMBL" id="JXTB01000787">
    <property type="protein sequence ID" value="PON32728.1"/>
    <property type="molecule type" value="Genomic_DNA"/>
</dbReference>
<comment type="caution">
    <text evidence="1">The sequence shown here is derived from an EMBL/GenBank/DDBJ whole genome shotgun (WGS) entry which is preliminary data.</text>
</comment>
<sequence>MKNASRTSVSDSKSGSVTNENIITTVIVIMHEVCS</sequence>
<evidence type="ECO:0000313" key="2">
    <source>
        <dbReference type="Proteomes" id="UP000237105"/>
    </source>
</evidence>
<keyword evidence="2" id="KW-1185">Reference proteome</keyword>
<evidence type="ECO:0000313" key="1">
    <source>
        <dbReference type="EMBL" id="PON32728.1"/>
    </source>
</evidence>
<organism evidence="1 2">
    <name type="scientific">Parasponia andersonii</name>
    <name type="common">Sponia andersonii</name>
    <dbReference type="NCBI Taxonomy" id="3476"/>
    <lineage>
        <taxon>Eukaryota</taxon>
        <taxon>Viridiplantae</taxon>
        <taxon>Streptophyta</taxon>
        <taxon>Embryophyta</taxon>
        <taxon>Tracheophyta</taxon>
        <taxon>Spermatophyta</taxon>
        <taxon>Magnoliopsida</taxon>
        <taxon>eudicotyledons</taxon>
        <taxon>Gunneridae</taxon>
        <taxon>Pentapetalae</taxon>
        <taxon>rosids</taxon>
        <taxon>fabids</taxon>
        <taxon>Rosales</taxon>
        <taxon>Cannabaceae</taxon>
        <taxon>Parasponia</taxon>
    </lineage>
</organism>
<gene>
    <name evidence="1" type="ORF">PanWU01x14_358830</name>
</gene>
<dbReference type="Proteomes" id="UP000237105">
    <property type="component" value="Unassembled WGS sequence"/>
</dbReference>
<reference evidence="2" key="1">
    <citation type="submission" date="2016-06" db="EMBL/GenBank/DDBJ databases">
        <title>Parallel loss of symbiosis genes in relatives of nitrogen-fixing non-legume Parasponia.</title>
        <authorList>
            <person name="Van Velzen R."/>
            <person name="Holmer R."/>
            <person name="Bu F."/>
            <person name="Rutten L."/>
            <person name="Van Zeijl A."/>
            <person name="Liu W."/>
            <person name="Santuari L."/>
            <person name="Cao Q."/>
            <person name="Sharma T."/>
            <person name="Shen D."/>
            <person name="Roswanjaya Y."/>
            <person name="Wardhani T."/>
            <person name="Kalhor M.S."/>
            <person name="Jansen J."/>
            <person name="Van den Hoogen J."/>
            <person name="Gungor B."/>
            <person name="Hartog M."/>
            <person name="Hontelez J."/>
            <person name="Verver J."/>
            <person name="Yang W.-C."/>
            <person name="Schijlen E."/>
            <person name="Repin R."/>
            <person name="Schilthuizen M."/>
            <person name="Schranz E."/>
            <person name="Heidstra R."/>
            <person name="Miyata K."/>
            <person name="Fedorova E."/>
            <person name="Kohlen W."/>
            <person name="Bisseling T."/>
            <person name="Smit S."/>
            <person name="Geurts R."/>
        </authorList>
    </citation>
    <scope>NUCLEOTIDE SEQUENCE [LARGE SCALE GENOMIC DNA]</scope>
    <source>
        <strain evidence="2">cv. WU1-14</strain>
    </source>
</reference>
<protein>
    <submittedName>
        <fullName evidence="1">Uncharacterized protein</fullName>
    </submittedName>
</protein>
<dbReference type="AlphaFoldDB" id="A0A2P5A858"/>